<accession>A0A183BRH8</accession>
<reference evidence="4" key="2">
    <citation type="submission" date="2016-06" db="UniProtKB">
        <authorList>
            <consortium name="WormBaseParasite"/>
        </authorList>
    </citation>
    <scope>IDENTIFICATION</scope>
</reference>
<dbReference type="Gene3D" id="3.30.1490.50">
    <property type="match status" value="1"/>
</dbReference>
<dbReference type="Gene3D" id="1.10.1080.10">
    <property type="entry name" value="Glutathione Synthetase, Chain A, domain 3"/>
    <property type="match status" value="1"/>
</dbReference>
<dbReference type="GO" id="GO:0005524">
    <property type="term" value="F:ATP binding"/>
    <property type="evidence" value="ECO:0007669"/>
    <property type="project" value="UniProtKB-UniRule"/>
</dbReference>
<dbReference type="Pfam" id="PF03917">
    <property type="entry name" value="GSH_synth_ATP"/>
    <property type="match status" value="1"/>
</dbReference>
<evidence type="ECO:0000256" key="1">
    <source>
        <dbReference type="PIRNR" id="PIRNR001558"/>
    </source>
</evidence>
<comment type="pathway">
    <text evidence="1">Sulfur metabolism; glutathione biosynthesis; glutathione from L-cysteine and L-glutamate: step 2/2.</text>
</comment>
<dbReference type="Gene3D" id="3.40.50.1760">
    <property type="entry name" value="Glutathione synthase, substrate-binding domain superfamily, eukaryotic"/>
    <property type="match status" value="1"/>
</dbReference>
<keyword evidence="1" id="KW-0436">Ligase</keyword>
<keyword evidence="1 2" id="KW-0547">Nucleotide-binding</keyword>
<organism evidence="3 4">
    <name type="scientific">Globodera pallida</name>
    <name type="common">Potato cyst nematode worm</name>
    <name type="synonym">Heterodera pallida</name>
    <dbReference type="NCBI Taxonomy" id="36090"/>
    <lineage>
        <taxon>Eukaryota</taxon>
        <taxon>Metazoa</taxon>
        <taxon>Ecdysozoa</taxon>
        <taxon>Nematoda</taxon>
        <taxon>Chromadorea</taxon>
        <taxon>Rhabditida</taxon>
        <taxon>Tylenchina</taxon>
        <taxon>Tylenchomorpha</taxon>
        <taxon>Tylenchoidea</taxon>
        <taxon>Heteroderidae</taxon>
        <taxon>Heteroderinae</taxon>
        <taxon>Globodera</taxon>
    </lineage>
</organism>
<feature type="binding site" evidence="2">
    <location>
        <position position="215"/>
    </location>
    <ligand>
        <name>ATP</name>
        <dbReference type="ChEBI" id="CHEBI:30616"/>
    </ligand>
</feature>
<dbReference type="AlphaFoldDB" id="A0A183BRH8"/>
<dbReference type="InterPro" id="IPR014709">
    <property type="entry name" value="Glutathione_synthase_C_euk"/>
</dbReference>
<dbReference type="SUPFAM" id="SSF56059">
    <property type="entry name" value="Glutathione synthetase ATP-binding domain-like"/>
    <property type="match status" value="1"/>
</dbReference>
<keyword evidence="1" id="KW-0460">Magnesium</keyword>
<dbReference type="GO" id="GO:0005829">
    <property type="term" value="C:cytosol"/>
    <property type="evidence" value="ECO:0007669"/>
    <property type="project" value="TreeGrafter"/>
</dbReference>
<sequence length="393" mass="44684">MHRDVLKTNPTFKEQVDFLESMYKDGIRQPLTLFCQRADYMTHESAAENNVEVNNGPIGGFGTSSRVTALHRRFLTMLGVDASPSVVPENFTDTMVGQALYRAWLEFGDREAAIIFLHSSRQDPRFIESRQVQHELERISKGQIKCVFLTLSEAINRLKLDPTNFSLILDDKFVVAVALHRYSRATRVELMFSREIVRRSTAIQGSYFLLMAHTKRMQQLFTKPGVVERFFGAPGEAQMATAIRNVLTKSWSIGEGDEEADEIIRKVRINPERYVMKWNECGSAWGSPKVFFGVDILRELDSMTSAKRDDFIIMEKLRPTVVKNHFVRPDTKPLLNVEVTPELGVFGCMLGNMVDGTVLQHFENASQMKTKLANDNEGGIWNGKSVYDSPYLV</sequence>
<comment type="similarity">
    <text evidence="1">Belongs to the eukaryotic GSH synthase family.</text>
</comment>
<protein>
    <recommendedName>
        <fullName evidence="1">Glutathione synthetase</fullName>
        <shortName evidence="1">GSH-S</shortName>
        <ecNumber evidence="1">6.3.2.3</ecNumber>
    </recommendedName>
</protein>
<name>A0A183BRH8_GLOPA</name>
<keyword evidence="1 2" id="KW-0067">ATP-binding</keyword>
<feature type="binding site" evidence="2">
    <location>
        <position position="377"/>
    </location>
    <ligand>
        <name>ATP</name>
        <dbReference type="ChEBI" id="CHEBI:30616"/>
    </ligand>
</feature>
<dbReference type="GO" id="GO:0043295">
    <property type="term" value="F:glutathione binding"/>
    <property type="evidence" value="ECO:0007669"/>
    <property type="project" value="UniProtKB-UniRule"/>
</dbReference>
<dbReference type="EC" id="6.3.2.3" evidence="1"/>
<reference evidence="3" key="1">
    <citation type="submission" date="2014-05" db="EMBL/GenBank/DDBJ databases">
        <title>The genome and life-stage specific transcriptomes of Globodera pallida elucidate key aspects of plant parasitism by a cyst nematode.</title>
        <authorList>
            <person name="Cotton J.A."/>
            <person name="Lilley C.J."/>
            <person name="Jones L.M."/>
            <person name="Kikuchi T."/>
            <person name="Reid A.J."/>
            <person name="Thorpe P."/>
            <person name="Tsai I.J."/>
            <person name="Beasley H."/>
            <person name="Blok V."/>
            <person name="Cock P.J.A."/>
            <person name="Van den Akker S.E."/>
            <person name="Holroyd N."/>
            <person name="Hunt M."/>
            <person name="Mantelin S."/>
            <person name="Naghra H."/>
            <person name="Pain A."/>
            <person name="Palomares-Rius J.E."/>
            <person name="Zarowiecki M."/>
            <person name="Berriman M."/>
            <person name="Jones J.T."/>
            <person name="Urwin P.E."/>
        </authorList>
    </citation>
    <scope>NUCLEOTIDE SEQUENCE [LARGE SCALE GENOMIC DNA]</scope>
    <source>
        <strain evidence="3">Lindley</strain>
    </source>
</reference>
<dbReference type="WBParaSite" id="GPLIN_000321400">
    <property type="protein sequence ID" value="GPLIN_000321400"/>
    <property type="gene ID" value="GPLIN_000321400"/>
</dbReference>
<feature type="binding site" evidence="2">
    <location>
        <position position="371"/>
    </location>
    <ligand>
        <name>ATP</name>
        <dbReference type="ChEBI" id="CHEBI:30616"/>
    </ligand>
</feature>
<comment type="cofactor">
    <cofactor evidence="1">
        <name>Mg(2+)</name>
        <dbReference type="ChEBI" id="CHEBI:18420"/>
    </cofactor>
    <text evidence="1">Binds 1 Mg(2+) ion per subunit.</text>
</comment>
<dbReference type="InterPro" id="IPR037013">
    <property type="entry name" value="GSH-S_sub-bd_sf"/>
</dbReference>
<dbReference type="InterPro" id="IPR014042">
    <property type="entry name" value="Glutathione_synthase_a-hlx"/>
</dbReference>
<feature type="binding site" evidence="2">
    <location>
        <position position="342"/>
    </location>
    <ligand>
        <name>ATP</name>
        <dbReference type="ChEBI" id="CHEBI:30616"/>
    </ligand>
</feature>
<comment type="catalytic activity">
    <reaction evidence="1">
        <text>gamma-L-glutamyl-L-cysteine + glycine + ATP = glutathione + ADP + phosphate + H(+)</text>
        <dbReference type="Rhea" id="RHEA:13557"/>
        <dbReference type="ChEBI" id="CHEBI:15378"/>
        <dbReference type="ChEBI" id="CHEBI:30616"/>
        <dbReference type="ChEBI" id="CHEBI:43474"/>
        <dbReference type="ChEBI" id="CHEBI:57305"/>
        <dbReference type="ChEBI" id="CHEBI:57925"/>
        <dbReference type="ChEBI" id="CHEBI:58173"/>
        <dbReference type="ChEBI" id="CHEBI:456216"/>
        <dbReference type="EC" id="6.3.2.3"/>
    </reaction>
</comment>
<dbReference type="PANTHER" id="PTHR11130:SF0">
    <property type="entry name" value="GLUTATHIONE SYNTHETASE"/>
    <property type="match status" value="1"/>
</dbReference>
<dbReference type="Gene3D" id="3.30.1490.80">
    <property type="match status" value="1"/>
</dbReference>
<keyword evidence="1" id="KW-0317">Glutathione biosynthesis</keyword>
<dbReference type="PIRSF" id="PIRSF001558">
    <property type="entry name" value="GSHase"/>
    <property type="match status" value="1"/>
</dbReference>
<dbReference type="Proteomes" id="UP000050741">
    <property type="component" value="Unassembled WGS sequence"/>
</dbReference>
<dbReference type="UniPathway" id="UPA00142">
    <property type="reaction ID" value="UER00210"/>
</dbReference>
<evidence type="ECO:0000313" key="4">
    <source>
        <dbReference type="WBParaSite" id="GPLIN_000321400"/>
    </source>
</evidence>
<keyword evidence="1" id="KW-0479">Metal-binding</keyword>
<dbReference type="Gene3D" id="3.30.470.20">
    <property type="entry name" value="ATP-grasp fold, B domain"/>
    <property type="match status" value="1"/>
</dbReference>
<dbReference type="PANTHER" id="PTHR11130">
    <property type="entry name" value="GLUTATHIONE SYNTHETASE"/>
    <property type="match status" value="1"/>
</dbReference>
<dbReference type="InterPro" id="IPR014049">
    <property type="entry name" value="Glutathione_synthase_N_euk"/>
</dbReference>
<dbReference type="GO" id="GO:0004363">
    <property type="term" value="F:glutathione synthase activity"/>
    <property type="evidence" value="ECO:0007669"/>
    <property type="project" value="UniProtKB-UniRule"/>
</dbReference>
<keyword evidence="3" id="KW-1185">Reference proteome</keyword>
<dbReference type="InterPro" id="IPR005615">
    <property type="entry name" value="Glutathione_synthase"/>
</dbReference>
<evidence type="ECO:0000256" key="2">
    <source>
        <dbReference type="PIRSR" id="PIRSR001558-1"/>
    </source>
</evidence>
<dbReference type="GO" id="GO:0000287">
    <property type="term" value="F:magnesium ion binding"/>
    <property type="evidence" value="ECO:0007669"/>
    <property type="project" value="UniProtKB-UniRule"/>
</dbReference>
<evidence type="ECO:0000313" key="3">
    <source>
        <dbReference type="Proteomes" id="UP000050741"/>
    </source>
</evidence>
<proteinExistence type="inferred from homology"/>